<proteinExistence type="predicted"/>
<protein>
    <submittedName>
        <fullName evidence="1">Uncharacterized protein</fullName>
    </submittedName>
</protein>
<accession>A0A062V6G5</accession>
<organism evidence="1 2">
    <name type="scientific">Candidatus Methanoperedens nitratireducens</name>
    <dbReference type="NCBI Taxonomy" id="1392998"/>
    <lineage>
        <taxon>Archaea</taxon>
        <taxon>Methanobacteriati</taxon>
        <taxon>Methanobacteriota</taxon>
        <taxon>Stenosarchaea group</taxon>
        <taxon>Methanomicrobia</taxon>
        <taxon>Methanosarcinales</taxon>
        <taxon>ANME-2 cluster</taxon>
        <taxon>Candidatus Methanoperedentaceae</taxon>
        <taxon>Candidatus Methanoperedens</taxon>
    </lineage>
</organism>
<dbReference type="AlphaFoldDB" id="A0A062V6G5"/>
<comment type="caution">
    <text evidence="1">The sequence shown here is derived from an EMBL/GenBank/DDBJ whole genome shotgun (WGS) entry which is preliminary data.</text>
</comment>
<name>A0A062V6G5_9EURY</name>
<gene>
    <name evidence="1" type="ORF">ANME2D_02984</name>
</gene>
<reference evidence="1 2" key="1">
    <citation type="journal article" date="2013" name="Nature">
        <title>Anaerobic oxidation of methane coupled to nitrate reduction in a novel archaeal lineage.</title>
        <authorList>
            <person name="Haroon M.F."/>
            <person name="Hu S."/>
            <person name="Shi Y."/>
            <person name="Imelfort M."/>
            <person name="Keller J."/>
            <person name="Hugenholtz P."/>
            <person name="Yuan Z."/>
            <person name="Tyson G.W."/>
        </authorList>
    </citation>
    <scope>NUCLEOTIDE SEQUENCE [LARGE SCALE GENOMIC DNA]</scope>
    <source>
        <strain evidence="1 2">ANME-2d</strain>
    </source>
</reference>
<keyword evidence="2" id="KW-1185">Reference proteome</keyword>
<dbReference type="EMBL" id="JMIY01000007">
    <property type="protein sequence ID" value="KCZ70955.1"/>
    <property type="molecule type" value="Genomic_DNA"/>
</dbReference>
<evidence type="ECO:0000313" key="2">
    <source>
        <dbReference type="Proteomes" id="UP000027153"/>
    </source>
</evidence>
<evidence type="ECO:0000313" key="1">
    <source>
        <dbReference type="EMBL" id="KCZ70955.1"/>
    </source>
</evidence>
<sequence>MRAPRKAVNPLFLLENLHFKTGDIMLNPAQSGASPEVWGRNPSTIRLRVLNMSKIWGISGITDHKENAL</sequence>
<dbReference type="Proteomes" id="UP000027153">
    <property type="component" value="Unassembled WGS sequence"/>
</dbReference>